<proteinExistence type="predicted"/>
<dbReference type="Proteomes" id="UP001162156">
    <property type="component" value="Unassembled WGS sequence"/>
</dbReference>
<comment type="caution">
    <text evidence="2">The sequence shown here is derived from an EMBL/GenBank/DDBJ whole genome shotgun (WGS) entry which is preliminary data.</text>
</comment>
<evidence type="ECO:0000259" key="1">
    <source>
        <dbReference type="Pfam" id="PF05699"/>
    </source>
</evidence>
<evidence type="ECO:0000313" key="3">
    <source>
        <dbReference type="Proteomes" id="UP001162156"/>
    </source>
</evidence>
<dbReference type="Pfam" id="PF05699">
    <property type="entry name" value="Dimer_Tnp_hAT"/>
    <property type="match status" value="1"/>
</dbReference>
<dbReference type="InterPro" id="IPR008906">
    <property type="entry name" value="HATC_C_dom"/>
</dbReference>
<dbReference type="GO" id="GO:0046983">
    <property type="term" value="F:protein dimerization activity"/>
    <property type="evidence" value="ECO:0007669"/>
    <property type="project" value="InterPro"/>
</dbReference>
<dbReference type="PANTHER" id="PTHR37162:SF1">
    <property type="entry name" value="BED-TYPE DOMAIN-CONTAINING PROTEIN"/>
    <property type="match status" value="1"/>
</dbReference>
<keyword evidence="3" id="KW-1185">Reference proteome</keyword>
<dbReference type="EMBL" id="JANEYF010003029">
    <property type="protein sequence ID" value="KAJ8939989.1"/>
    <property type="molecule type" value="Genomic_DNA"/>
</dbReference>
<dbReference type="PANTHER" id="PTHR37162">
    <property type="entry name" value="HAT FAMILY DIMERISATION DOMAINCONTAINING PROTEIN-RELATED"/>
    <property type="match status" value="1"/>
</dbReference>
<feature type="domain" description="HAT C-terminal dimerisation" evidence="1">
    <location>
        <begin position="253"/>
        <end position="306"/>
    </location>
</feature>
<organism evidence="2 3">
    <name type="scientific">Rhamnusium bicolor</name>
    <dbReference type="NCBI Taxonomy" id="1586634"/>
    <lineage>
        <taxon>Eukaryota</taxon>
        <taxon>Metazoa</taxon>
        <taxon>Ecdysozoa</taxon>
        <taxon>Arthropoda</taxon>
        <taxon>Hexapoda</taxon>
        <taxon>Insecta</taxon>
        <taxon>Pterygota</taxon>
        <taxon>Neoptera</taxon>
        <taxon>Endopterygota</taxon>
        <taxon>Coleoptera</taxon>
        <taxon>Polyphaga</taxon>
        <taxon>Cucujiformia</taxon>
        <taxon>Chrysomeloidea</taxon>
        <taxon>Cerambycidae</taxon>
        <taxon>Lepturinae</taxon>
        <taxon>Rhagiini</taxon>
        <taxon>Rhamnusium</taxon>
    </lineage>
</organism>
<sequence>MKTVKSKRFHRFNAAWLVKSDKVCDVTVFPNKVDILRHGKSERHLNLIKAIHTTKSLDEMLNKSHFHKVRNAELKLAADVAVNNIPFQFMDILSPLCGQIFTDSKIAKGLACRRTKTTTLIKENIGLTWIEKKIPLTNLIGFASDTRNVMVGDHNSVFSHLKVDLPDIALVKCSCHLIHLCASKACLELHRRVEDLLRNIGAHFSRSFGSQEKFKEFQIFFGTEIHKILLPSQTRWLSLEQCCSRILLLQTEVYKNLKAVVSILLILPFSNASVERLFSDLNNVKTDLKNGLKTDSVAAILATKDSIKHQGGILKFTPTDKLINSSIWRKT</sequence>
<gene>
    <name evidence="2" type="ORF">NQ314_010929</name>
</gene>
<accession>A0AAV8XMM5</accession>
<dbReference type="AlphaFoldDB" id="A0AAV8XMM5"/>
<protein>
    <recommendedName>
        <fullName evidence="1">HAT C-terminal dimerisation domain-containing protein</fullName>
    </recommendedName>
</protein>
<reference evidence="2" key="1">
    <citation type="journal article" date="2023" name="Insect Mol. Biol.">
        <title>Genome sequencing provides insights into the evolution of gene families encoding plant cell wall-degrading enzymes in longhorned beetles.</title>
        <authorList>
            <person name="Shin N.R."/>
            <person name="Okamura Y."/>
            <person name="Kirsch R."/>
            <person name="Pauchet Y."/>
        </authorList>
    </citation>
    <scope>NUCLEOTIDE SEQUENCE</scope>
    <source>
        <strain evidence="2">RBIC_L_NR</strain>
    </source>
</reference>
<evidence type="ECO:0000313" key="2">
    <source>
        <dbReference type="EMBL" id="KAJ8939989.1"/>
    </source>
</evidence>
<name>A0AAV8XMM5_9CUCU</name>